<evidence type="ECO:0000313" key="2">
    <source>
        <dbReference type="EMBL" id="PSS20952.1"/>
    </source>
</evidence>
<keyword evidence="3" id="KW-1185">Reference proteome</keyword>
<reference evidence="3" key="2">
    <citation type="journal article" date="2018" name="BMC Genomics">
        <title>A manually annotated Actinidia chinensis var. chinensis (kiwifruit) genome highlights the challenges associated with draft genomes and gene prediction in plants.</title>
        <authorList>
            <person name="Pilkington S.M."/>
            <person name="Crowhurst R."/>
            <person name="Hilario E."/>
            <person name="Nardozza S."/>
            <person name="Fraser L."/>
            <person name="Peng Y."/>
            <person name="Gunaseelan K."/>
            <person name="Simpson R."/>
            <person name="Tahir J."/>
            <person name="Deroles S.C."/>
            <person name="Templeton K."/>
            <person name="Luo Z."/>
            <person name="Davy M."/>
            <person name="Cheng C."/>
            <person name="McNeilage M."/>
            <person name="Scaglione D."/>
            <person name="Liu Y."/>
            <person name="Zhang Q."/>
            <person name="Datson P."/>
            <person name="De Silva N."/>
            <person name="Gardiner S.E."/>
            <person name="Bassett H."/>
            <person name="Chagne D."/>
            <person name="McCallum J."/>
            <person name="Dzierzon H."/>
            <person name="Deng C."/>
            <person name="Wang Y.Y."/>
            <person name="Barron L."/>
            <person name="Manako K."/>
            <person name="Bowen J."/>
            <person name="Foster T.M."/>
            <person name="Erridge Z.A."/>
            <person name="Tiffin H."/>
            <person name="Waite C.N."/>
            <person name="Davies K.M."/>
            <person name="Grierson E.P."/>
            <person name="Laing W.A."/>
            <person name="Kirk R."/>
            <person name="Chen X."/>
            <person name="Wood M."/>
            <person name="Montefiori M."/>
            <person name="Brummell D.A."/>
            <person name="Schwinn K.E."/>
            <person name="Catanach A."/>
            <person name="Fullerton C."/>
            <person name="Li D."/>
            <person name="Meiyalaghan S."/>
            <person name="Nieuwenhuizen N."/>
            <person name="Read N."/>
            <person name="Prakash R."/>
            <person name="Hunter D."/>
            <person name="Zhang H."/>
            <person name="McKenzie M."/>
            <person name="Knabel M."/>
            <person name="Harris A."/>
            <person name="Allan A.C."/>
            <person name="Gleave A."/>
            <person name="Chen A."/>
            <person name="Janssen B.J."/>
            <person name="Plunkett B."/>
            <person name="Ampomah-Dwamena C."/>
            <person name="Voogd C."/>
            <person name="Leif D."/>
            <person name="Lafferty D."/>
            <person name="Souleyre E.J.F."/>
            <person name="Varkonyi-Gasic E."/>
            <person name="Gambi F."/>
            <person name="Hanley J."/>
            <person name="Yao J.L."/>
            <person name="Cheung J."/>
            <person name="David K.M."/>
            <person name="Warren B."/>
            <person name="Marsh K."/>
            <person name="Snowden K.C."/>
            <person name="Lin-Wang K."/>
            <person name="Brian L."/>
            <person name="Martinez-Sanchez M."/>
            <person name="Wang M."/>
            <person name="Ileperuma N."/>
            <person name="Macnee N."/>
            <person name="Campin R."/>
            <person name="McAtee P."/>
            <person name="Drummond R.S.M."/>
            <person name="Espley R.V."/>
            <person name="Ireland H.S."/>
            <person name="Wu R."/>
            <person name="Atkinson R.G."/>
            <person name="Karunairetnam S."/>
            <person name="Bulley S."/>
            <person name="Chunkath S."/>
            <person name="Hanley Z."/>
            <person name="Storey R."/>
            <person name="Thrimawithana A.H."/>
            <person name="Thomson S."/>
            <person name="David C."/>
            <person name="Testolin R."/>
            <person name="Huang H."/>
            <person name="Hellens R.P."/>
            <person name="Schaffer R.J."/>
        </authorList>
    </citation>
    <scope>NUCLEOTIDE SEQUENCE [LARGE SCALE GENOMIC DNA]</scope>
    <source>
        <strain evidence="3">cv. Red5</strain>
    </source>
</reference>
<protein>
    <submittedName>
        <fullName evidence="2">Protein POLAR LOCALIZATION DURING ASYMMETRIC DIVISION AND REDISTRIBUTION like</fullName>
    </submittedName>
</protein>
<feature type="coiled-coil region" evidence="1">
    <location>
        <begin position="243"/>
        <end position="270"/>
    </location>
</feature>
<evidence type="ECO:0000313" key="3">
    <source>
        <dbReference type="Proteomes" id="UP000241394"/>
    </source>
</evidence>
<organism evidence="2 3">
    <name type="scientific">Actinidia chinensis var. chinensis</name>
    <name type="common">Chinese soft-hair kiwi</name>
    <dbReference type="NCBI Taxonomy" id="1590841"/>
    <lineage>
        <taxon>Eukaryota</taxon>
        <taxon>Viridiplantae</taxon>
        <taxon>Streptophyta</taxon>
        <taxon>Embryophyta</taxon>
        <taxon>Tracheophyta</taxon>
        <taxon>Spermatophyta</taxon>
        <taxon>Magnoliopsida</taxon>
        <taxon>eudicotyledons</taxon>
        <taxon>Gunneridae</taxon>
        <taxon>Pentapetalae</taxon>
        <taxon>asterids</taxon>
        <taxon>Ericales</taxon>
        <taxon>Actinidiaceae</taxon>
        <taxon>Actinidia</taxon>
    </lineage>
</organism>
<name>A0A2R6R4P1_ACTCC</name>
<dbReference type="STRING" id="1590841.A0A2R6R4P1"/>
<dbReference type="OrthoDB" id="1916242at2759"/>
<dbReference type="Gramene" id="PSS20952">
    <property type="protein sequence ID" value="PSS20952"/>
    <property type="gene ID" value="CEY00_Acc09991"/>
</dbReference>
<gene>
    <name evidence="2" type="ORF">CEY00_Acc09991</name>
</gene>
<feature type="coiled-coil region" evidence="1">
    <location>
        <begin position="330"/>
        <end position="357"/>
    </location>
</feature>
<proteinExistence type="predicted"/>
<comment type="caution">
    <text evidence="2">The sequence shown here is derived from an EMBL/GenBank/DDBJ whole genome shotgun (WGS) entry which is preliminary data.</text>
</comment>
<sequence length="380" mass="43703">MLISKLACHCRYSNYRNPHTPSNAIRRRHSGRRRWFQGRRWRRTRREKCLRFECFSPRSLIPRWLSESKGRKVLEVRSEKVERETRGEVGRERNEEETCSTNGLSGNGQFSSCVSELKGECGISGVSAAEQCRKEDSFNLAVGFGLFYLLAASKSELNKMVELQTEMEFLLQNVKEEFQNQSREIVLKPSESNEIHACSTTDTQESLYSNGRVSLQSLLSKYPADSETTELCDQSITCKASRQEKCMEGIDQLEAELEAELERLQLHLDTGDTFENPKQERVEVTVGDFAPRESMKESFGELIDPPEAGTVEHFGLPPNELERRLHELLESRQQERIKELEAALECVNEKLCEKEKEVSWWKDTARLISQHVSVDTVATR</sequence>
<dbReference type="OMA" id="CTEIRKR"/>
<reference evidence="2 3" key="1">
    <citation type="submission" date="2017-07" db="EMBL/GenBank/DDBJ databases">
        <title>An improved, manually edited Actinidia chinensis var. chinensis (kiwifruit) genome highlights the challenges associated with draft genomes and gene prediction in plants.</title>
        <authorList>
            <person name="Pilkington S."/>
            <person name="Crowhurst R."/>
            <person name="Hilario E."/>
            <person name="Nardozza S."/>
            <person name="Fraser L."/>
            <person name="Peng Y."/>
            <person name="Gunaseelan K."/>
            <person name="Simpson R."/>
            <person name="Tahir J."/>
            <person name="Deroles S."/>
            <person name="Templeton K."/>
            <person name="Luo Z."/>
            <person name="Davy M."/>
            <person name="Cheng C."/>
            <person name="Mcneilage M."/>
            <person name="Scaglione D."/>
            <person name="Liu Y."/>
            <person name="Zhang Q."/>
            <person name="Datson P."/>
            <person name="De Silva N."/>
            <person name="Gardiner S."/>
            <person name="Bassett H."/>
            <person name="Chagne D."/>
            <person name="Mccallum J."/>
            <person name="Dzierzon H."/>
            <person name="Deng C."/>
            <person name="Wang Y.-Y."/>
            <person name="Barron N."/>
            <person name="Manako K."/>
            <person name="Bowen J."/>
            <person name="Foster T."/>
            <person name="Erridge Z."/>
            <person name="Tiffin H."/>
            <person name="Waite C."/>
            <person name="Davies K."/>
            <person name="Grierson E."/>
            <person name="Laing W."/>
            <person name="Kirk R."/>
            <person name="Chen X."/>
            <person name="Wood M."/>
            <person name="Montefiori M."/>
            <person name="Brummell D."/>
            <person name="Schwinn K."/>
            <person name="Catanach A."/>
            <person name="Fullerton C."/>
            <person name="Li D."/>
            <person name="Meiyalaghan S."/>
            <person name="Nieuwenhuizen N."/>
            <person name="Read N."/>
            <person name="Prakash R."/>
            <person name="Hunter D."/>
            <person name="Zhang H."/>
            <person name="Mckenzie M."/>
            <person name="Knabel M."/>
            <person name="Harris A."/>
            <person name="Allan A."/>
            <person name="Chen A."/>
            <person name="Janssen B."/>
            <person name="Plunkett B."/>
            <person name="Dwamena C."/>
            <person name="Voogd C."/>
            <person name="Leif D."/>
            <person name="Lafferty D."/>
            <person name="Souleyre E."/>
            <person name="Varkonyi-Gasic E."/>
            <person name="Gambi F."/>
            <person name="Hanley J."/>
            <person name="Yao J.-L."/>
            <person name="Cheung J."/>
            <person name="David K."/>
            <person name="Warren B."/>
            <person name="Marsh K."/>
            <person name="Snowden K."/>
            <person name="Lin-Wang K."/>
            <person name="Brian L."/>
            <person name="Martinez-Sanchez M."/>
            <person name="Wang M."/>
            <person name="Ileperuma N."/>
            <person name="Macnee N."/>
            <person name="Campin R."/>
            <person name="Mcatee P."/>
            <person name="Drummond R."/>
            <person name="Espley R."/>
            <person name="Ireland H."/>
            <person name="Wu R."/>
            <person name="Atkinson R."/>
            <person name="Karunairetnam S."/>
            <person name="Bulley S."/>
            <person name="Chunkath S."/>
            <person name="Hanley Z."/>
            <person name="Storey R."/>
            <person name="Thrimawithana A."/>
            <person name="Thomson S."/>
            <person name="David C."/>
            <person name="Testolin R."/>
        </authorList>
    </citation>
    <scope>NUCLEOTIDE SEQUENCE [LARGE SCALE GENOMIC DNA]</scope>
    <source>
        <strain evidence="3">cv. Red5</strain>
        <tissue evidence="2">Young leaf</tissue>
    </source>
</reference>
<dbReference type="PANTHER" id="PTHR33476:SF22">
    <property type="entry name" value="PROTEIN POLAR LOCALIZATION DURING ASYMMETRIC DIVISION AND REDISTRIBUTION"/>
    <property type="match status" value="1"/>
</dbReference>
<dbReference type="FunCoup" id="A0A2R6R4P1">
    <property type="interactions" value="286"/>
</dbReference>
<keyword evidence="1" id="KW-0175">Coiled coil</keyword>
<evidence type="ECO:0000256" key="1">
    <source>
        <dbReference type="SAM" id="Coils"/>
    </source>
</evidence>
<dbReference type="Proteomes" id="UP000241394">
    <property type="component" value="Chromosome LG9"/>
</dbReference>
<dbReference type="InterPro" id="IPR040348">
    <property type="entry name" value="POLAR-like"/>
</dbReference>
<dbReference type="InParanoid" id="A0A2R6R4P1"/>
<dbReference type="AlphaFoldDB" id="A0A2R6R4P1"/>
<dbReference type="GO" id="GO:0008356">
    <property type="term" value="P:asymmetric cell division"/>
    <property type="evidence" value="ECO:0007669"/>
    <property type="project" value="InterPro"/>
</dbReference>
<dbReference type="EMBL" id="NKQK01000009">
    <property type="protein sequence ID" value="PSS20952.1"/>
    <property type="molecule type" value="Genomic_DNA"/>
</dbReference>
<dbReference type="PANTHER" id="PTHR33476">
    <property type="entry name" value="EMB|CAB62613.1"/>
    <property type="match status" value="1"/>
</dbReference>
<accession>A0A2R6R4P1</accession>